<keyword evidence="5 8" id="KW-0285">Flavoprotein</keyword>
<protein>
    <recommendedName>
        <fullName evidence="8">Flavodoxin</fullName>
    </recommendedName>
</protein>
<keyword evidence="6 8" id="KW-0288">FMN</keyword>
<evidence type="ECO:0000256" key="8">
    <source>
        <dbReference type="RuleBase" id="RU367037"/>
    </source>
</evidence>
<dbReference type="EMBL" id="CP017962">
    <property type="protein sequence ID" value="APC49202.1"/>
    <property type="molecule type" value="Genomic_DNA"/>
</dbReference>
<evidence type="ECO:0000256" key="3">
    <source>
        <dbReference type="ARBA" id="ARBA00005267"/>
    </source>
</evidence>
<evidence type="ECO:0000259" key="9">
    <source>
        <dbReference type="PROSITE" id="PS50902"/>
    </source>
</evidence>
<keyword evidence="4 8" id="KW-0813">Transport</keyword>
<name>A0AAC9J142_VIRHA</name>
<comment type="similarity">
    <text evidence="3 8">Belongs to the flavodoxin family.</text>
</comment>
<dbReference type="GO" id="GO:0016651">
    <property type="term" value="F:oxidoreductase activity, acting on NAD(P)H"/>
    <property type="evidence" value="ECO:0007669"/>
    <property type="project" value="UniProtKB-ARBA"/>
</dbReference>
<dbReference type="PANTHER" id="PTHR42809">
    <property type="entry name" value="FLAVODOXIN 2"/>
    <property type="match status" value="1"/>
</dbReference>
<dbReference type="InterPro" id="IPR001226">
    <property type="entry name" value="Flavodoxin_CS"/>
</dbReference>
<evidence type="ECO:0000256" key="6">
    <source>
        <dbReference type="ARBA" id="ARBA00022643"/>
    </source>
</evidence>
<dbReference type="InterPro" id="IPR050619">
    <property type="entry name" value="Flavodoxin"/>
</dbReference>
<accession>A0AAC9J142</accession>
<dbReference type="InterPro" id="IPR010087">
    <property type="entry name" value="Flav_short"/>
</dbReference>
<dbReference type="PANTHER" id="PTHR42809:SF1">
    <property type="entry name" value="FLAVODOXIN 1"/>
    <property type="match status" value="1"/>
</dbReference>
<evidence type="ECO:0000313" key="10">
    <source>
        <dbReference type="EMBL" id="APC49202.1"/>
    </source>
</evidence>
<dbReference type="NCBIfam" id="TIGR01753">
    <property type="entry name" value="flav_short"/>
    <property type="match status" value="1"/>
</dbReference>
<dbReference type="Gene3D" id="3.40.50.360">
    <property type="match status" value="1"/>
</dbReference>
<dbReference type="Pfam" id="PF00258">
    <property type="entry name" value="Flavodoxin_1"/>
    <property type="match status" value="1"/>
</dbReference>
<dbReference type="RefSeq" id="WP_071649340.1">
    <property type="nucleotide sequence ID" value="NZ_CP017962.1"/>
</dbReference>
<reference evidence="10 11" key="1">
    <citation type="submission" date="2016-11" db="EMBL/GenBank/DDBJ databases">
        <title>Complete genome sequencing of Virgibacillus halodenitrificans PDB-F2.</title>
        <authorList>
            <person name="Sun Z."/>
            <person name="Zhou Y."/>
            <person name="Li H."/>
        </authorList>
    </citation>
    <scope>NUCLEOTIDE SEQUENCE [LARGE SCALE GENOMIC DNA]</scope>
    <source>
        <strain evidence="10 11">PDB-F2</strain>
    </source>
</reference>
<sequence>MGNILILYASSTGNTELMADAIEKYLRKIDYQVINKTFEYDPIDVHDLLKYDGLLIGTYTWDDGELPYEVEDFYEELEDVDLTGKSVGVFGSGDSFYDTFGGAIDLLADRLQKCGADLLDERLKVDLTPKSEDIKRCELFTQKLIDRIE</sequence>
<evidence type="ECO:0000313" key="11">
    <source>
        <dbReference type="Proteomes" id="UP000182945"/>
    </source>
</evidence>
<dbReference type="Proteomes" id="UP000182945">
    <property type="component" value="Chromosome"/>
</dbReference>
<dbReference type="PROSITE" id="PS00201">
    <property type="entry name" value="FLAVODOXIN"/>
    <property type="match status" value="1"/>
</dbReference>
<dbReference type="PROSITE" id="PS50902">
    <property type="entry name" value="FLAVODOXIN_LIKE"/>
    <property type="match status" value="1"/>
</dbReference>
<dbReference type="SUPFAM" id="SSF52218">
    <property type="entry name" value="Flavoproteins"/>
    <property type="match status" value="1"/>
</dbReference>
<evidence type="ECO:0000256" key="4">
    <source>
        <dbReference type="ARBA" id="ARBA00022448"/>
    </source>
</evidence>
<dbReference type="NCBIfam" id="NF005246">
    <property type="entry name" value="PRK06756.1"/>
    <property type="match status" value="1"/>
</dbReference>
<proteinExistence type="inferred from homology"/>
<evidence type="ECO:0000256" key="2">
    <source>
        <dbReference type="ARBA" id="ARBA00003297"/>
    </source>
</evidence>
<dbReference type="InterPro" id="IPR008254">
    <property type="entry name" value="Flavodoxin/NO_synth"/>
</dbReference>
<dbReference type="GeneID" id="71515480"/>
<comment type="cofactor">
    <cofactor evidence="1 8">
        <name>FMN</name>
        <dbReference type="ChEBI" id="CHEBI:58210"/>
    </cofactor>
</comment>
<dbReference type="InterPro" id="IPR029039">
    <property type="entry name" value="Flavoprotein-like_sf"/>
</dbReference>
<evidence type="ECO:0000256" key="5">
    <source>
        <dbReference type="ARBA" id="ARBA00022630"/>
    </source>
</evidence>
<dbReference type="GO" id="GO:0009055">
    <property type="term" value="F:electron transfer activity"/>
    <property type="evidence" value="ECO:0007669"/>
    <property type="project" value="UniProtKB-UniRule"/>
</dbReference>
<dbReference type="NCBIfam" id="NF005216">
    <property type="entry name" value="PRK06703.1"/>
    <property type="match status" value="1"/>
</dbReference>
<gene>
    <name evidence="10" type="ORF">BME96_13795</name>
</gene>
<dbReference type="AlphaFoldDB" id="A0AAC9J142"/>
<evidence type="ECO:0000256" key="1">
    <source>
        <dbReference type="ARBA" id="ARBA00001917"/>
    </source>
</evidence>
<comment type="function">
    <text evidence="2 8">Low-potential electron donor to a number of redox enzymes.</text>
</comment>
<keyword evidence="7 8" id="KW-0249">Electron transport</keyword>
<dbReference type="GO" id="GO:0010181">
    <property type="term" value="F:FMN binding"/>
    <property type="evidence" value="ECO:0007669"/>
    <property type="project" value="UniProtKB-UniRule"/>
</dbReference>
<feature type="domain" description="Flavodoxin-like" evidence="9">
    <location>
        <begin position="4"/>
        <end position="145"/>
    </location>
</feature>
<organism evidence="10 11">
    <name type="scientific">Virgibacillus halodenitrificans</name>
    <name type="common">Bacillus halodenitrificans</name>
    <dbReference type="NCBI Taxonomy" id="1482"/>
    <lineage>
        <taxon>Bacteria</taxon>
        <taxon>Bacillati</taxon>
        <taxon>Bacillota</taxon>
        <taxon>Bacilli</taxon>
        <taxon>Bacillales</taxon>
        <taxon>Bacillaceae</taxon>
        <taxon>Virgibacillus</taxon>
    </lineage>
</organism>
<evidence type="ECO:0000256" key="7">
    <source>
        <dbReference type="ARBA" id="ARBA00022982"/>
    </source>
</evidence>
<dbReference type="KEGG" id="vhl:BME96_13795"/>